<evidence type="ECO:0000259" key="2">
    <source>
        <dbReference type="Pfam" id="PF04168"/>
    </source>
</evidence>
<sequence>MLSTSAERVYWLGRYIERTEDTARMLKAFSQVMMDIPKAQKLDWNMLLRILSSEHEFNKLYDEATEKNVIKFLLADIRNPSSIRSSIKAARENARTSRDVIPTAAWEMLNDLNLFIKESVDDSTHKRVRYKFLTEIISRSLQFNGMIQNSLSRNQAYDFLQLGIMLERADMTSRILDVAAGILLRRDSIEINSFDMLIWLEILKAQNAVQMYRSANGPKIEPTKVLHFILCREEFPRSIKYCLSEIERSASKLPDNQDVFEGWDLLLGQLNSFDENKEVSPEFLHRYFDDIQKGIIKIHNRISLTWFPKSIEVITEQTSDEEIDESPLQNDEDLSQKQTQA</sequence>
<keyword evidence="4" id="KW-1185">Reference proteome</keyword>
<dbReference type="Pfam" id="PF04168">
    <property type="entry name" value="Alpha-E"/>
    <property type="match status" value="1"/>
</dbReference>
<accession>A0A4R1END0</accession>
<gene>
    <name evidence="3" type="ORF">EV695_3478</name>
</gene>
<evidence type="ECO:0000313" key="4">
    <source>
        <dbReference type="Proteomes" id="UP000294887"/>
    </source>
</evidence>
<dbReference type="EMBL" id="SMFQ01000005">
    <property type="protein sequence ID" value="TCJ82746.1"/>
    <property type="molecule type" value="Genomic_DNA"/>
</dbReference>
<evidence type="ECO:0000256" key="1">
    <source>
        <dbReference type="SAM" id="MobiDB-lite"/>
    </source>
</evidence>
<dbReference type="AlphaFoldDB" id="A0A4R1END0"/>
<organism evidence="3 4">
    <name type="scientific">Cocleimonas flava</name>
    <dbReference type="NCBI Taxonomy" id="634765"/>
    <lineage>
        <taxon>Bacteria</taxon>
        <taxon>Pseudomonadati</taxon>
        <taxon>Pseudomonadota</taxon>
        <taxon>Gammaproteobacteria</taxon>
        <taxon>Thiotrichales</taxon>
        <taxon>Thiotrichaceae</taxon>
        <taxon>Cocleimonas</taxon>
    </lineage>
</organism>
<dbReference type="PANTHER" id="PTHR34595:SF7">
    <property type="entry name" value="SLL1039 PROTEIN"/>
    <property type="match status" value="1"/>
</dbReference>
<dbReference type="OrthoDB" id="9803532at2"/>
<dbReference type="Proteomes" id="UP000294887">
    <property type="component" value="Unassembled WGS sequence"/>
</dbReference>
<comment type="caution">
    <text evidence="3">The sequence shown here is derived from an EMBL/GenBank/DDBJ whole genome shotgun (WGS) entry which is preliminary data.</text>
</comment>
<feature type="compositionally biased region" description="Acidic residues" evidence="1">
    <location>
        <begin position="318"/>
        <end position="333"/>
    </location>
</feature>
<dbReference type="PANTHER" id="PTHR34595">
    <property type="entry name" value="BLR5612 PROTEIN"/>
    <property type="match status" value="1"/>
</dbReference>
<dbReference type="InterPro" id="IPR051680">
    <property type="entry name" value="ATP-dep_Glu-Cys_Ligase-2"/>
</dbReference>
<feature type="region of interest" description="Disordered" evidence="1">
    <location>
        <begin position="318"/>
        <end position="341"/>
    </location>
</feature>
<evidence type="ECO:0000313" key="3">
    <source>
        <dbReference type="EMBL" id="TCJ82746.1"/>
    </source>
</evidence>
<proteinExistence type="predicted"/>
<feature type="domain" description="DUF403" evidence="2">
    <location>
        <begin position="1"/>
        <end position="307"/>
    </location>
</feature>
<dbReference type="RefSeq" id="WP_131907252.1">
    <property type="nucleotide sequence ID" value="NZ_BAAAFU010000007.1"/>
</dbReference>
<reference evidence="3 4" key="1">
    <citation type="submission" date="2019-03" db="EMBL/GenBank/DDBJ databases">
        <title>Genomic Encyclopedia of Type Strains, Phase IV (KMG-IV): sequencing the most valuable type-strain genomes for metagenomic binning, comparative biology and taxonomic classification.</title>
        <authorList>
            <person name="Goeker M."/>
        </authorList>
    </citation>
    <scope>NUCLEOTIDE SEQUENCE [LARGE SCALE GENOMIC DNA]</scope>
    <source>
        <strain evidence="3 4">DSM 24830</strain>
    </source>
</reference>
<dbReference type="InterPro" id="IPR007296">
    <property type="entry name" value="DUF403"/>
</dbReference>
<protein>
    <submittedName>
        <fullName evidence="3">Putative alpha-E superfamily protein</fullName>
    </submittedName>
</protein>
<name>A0A4R1END0_9GAMM</name>